<evidence type="ECO:0000313" key="2">
    <source>
        <dbReference type="Proteomes" id="UP000774326"/>
    </source>
</evidence>
<keyword evidence="2" id="KW-1185">Reference proteome</keyword>
<sequence>MVSSLSWLSRCKVFKSFLALSSSLAISDVLVDLVADLDEATALLRTLGSVLLWMLVLEEEEVTRRDEFITEEEEADVVPETTLLADVCLTVDAVPLAEGARLLSTAEGVDLLVPLALGAVAFLLDNGSSLVVVGVDQVIVTKVENLHDVTEGNNNGLVAKLVHLTDTVHQQTFRIAVLGNVVVVNLTISCHGPALPEIWRCAWFSEGIS</sequence>
<name>A0A9P8QG20_WICPI</name>
<protein>
    <submittedName>
        <fullName evidence="1">Uncharacterized protein</fullName>
    </submittedName>
</protein>
<reference evidence="1" key="2">
    <citation type="submission" date="2021-01" db="EMBL/GenBank/DDBJ databases">
        <authorList>
            <person name="Schikora-Tamarit M.A."/>
        </authorList>
    </citation>
    <scope>NUCLEOTIDE SEQUENCE</scope>
    <source>
        <strain evidence="1">CBS2887</strain>
    </source>
</reference>
<organism evidence="1 2">
    <name type="scientific">Wickerhamomyces pijperi</name>
    <name type="common">Yeast</name>
    <name type="synonym">Pichia pijperi</name>
    <dbReference type="NCBI Taxonomy" id="599730"/>
    <lineage>
        <taxon>Eukaryota</taxon>
        <taxon>Fungi</taxon>
        <taxon>Dikarya</taxon>
        <taxon>Ascomycota</taxon>
        <taxon>Saccharomycotina</taxon>
        <taxon>Saccharomycetes</taxon>
        <taxon>Phaffomycetales</taxon>
        <taxon>Wickerhamomycetaceae</taxon>
        <taxon>Wickerhamomyces</taxon>
    </lineage>
</organism>
<comment type="caution">
    <text evidence="1">The sequence shown here is derived from an EMBL/GenBank/DDBJ whole genome shotgun (WGS) entry which is preliminary data.</text>
</comment>
<proteinExistence type="predicted"/>
<dbReference type="AlphaFoldDB" id="A0A9P8QG20"/>
<dbReference type="Proteomes" id="UP000774326">
    <property type="component" value="Unassembled WGS sequence"/>
</dbReference>
<evidence type="ECO:0000313" key="1">
    <source>
        <dbReference type="EMBL" id="KAH3688500.1"/>
    </source>
</evidence>
<gene>
    <name evidence="1" type="ORF">WICPIJ_000517</name>
</gene>
<accession>A0A9P8QG20</accession>
<reference evidence="1" key="1">
    <citation type="journal article" date="2021" name="Open Biol.">
        <title>Shared evolutionary footprints suggest mitochondrial oxidative damage underlies multiple complex I losses in fungi.</title>
        <authorList>
            <person name="Schikora-Tamarit M.A."/>
            <person name="Marcet-Houben M."/>
            <person name="Nosek J."/>
            <person name="Gabaldon T."/>
        </authorList>
    </citation>
    <scope>NUCLEOTIDE SEQUENCE</scope>
    <source>
        <strain evidence="1">CBS2887</strain>
    </source>
</reference>
<dbReference type="EMBL" id="JAEUBG010000314">
    <property type="protein sequence ID" value="KAH3688500.1"/>
    <property type="molecule type" value="Genomic_DNA"/>
</dbReference>